<evidence type="ECO:0000313" key="2">
    <source>
        <dbReference type="EMBL" id="QGG40270.1"/>
    </source>
</evidence>
<dbReference type="KEGG" id="aef:GEV26_02160"/>
<proteinExistence type="predicted"/>
<reference evidence="2 3" key="1">
    <citation type="submission" date="2019-11" db="EMBL/GenBank/DDBJ databases">
        <authorList>
            <person name="Li J."/>
        </authorList>
    </citation>
    <scope>NUCLEOTIDE SEQUENCE [LARGE SCALE GENOMIC DNA]</scope>
    <source>
        <strain evidence="2 3">MF47</strain>
    </source>
</reference>
<feature type="compositionally biased region" description="Acidic residues" evidence="1">
    <location>
        <begin position="7"/>
        <end position="32"/>
    </location>
</feature>
<feature type="region of interest" description="Disordered" evidence="1">
    <location>
        <begin position="1"/>
        <end position="49"/>
    </location>
</feature>
<evidence type="ECO:0000256" key="1">
    <source>
        <dbReference type="SAM" id="MobiDB-lite"/>
    </source>
</evidence>
<dbReference type="RefSeq" id="WP_153651542.1">
    <property type="nucleotide sequence ID" value="NZ_CP045737.1"/>
</dbReference>
<name>A0A5Q2MJZ7_9ACTN</name>
<keyword evidence="3" id="KW-1185">Reference proteome</keyword>
<evidence type="ECO:0000313" key="3">
    <source>
        <dbReference type="Proteomes" id="UP000392064"/>
    </source>
</evidence>
<dbReference type="Proteomes" id="UP000392064">
    <property type="component" value="Chromosome"/>
</dbReference>
<dbReference type="AlphaFoldDB" id="A0A5Q2MJZ7"/>
<gene>
    <name evidence="2" type="ORF">GEV26_02160</name>
</gene>
<accession>A0A5Q2MJZ7</accession>
<sequence>MTVLPDEPFEPDDVDPEDPFAVEPDAEPELPPDPDRIVPIPGEDPADLT</sequence>
<dbReference type="EMBL" id="CP045737">
    <property type="protein sequence ID" value="QGG40270.1"/>
    <property type="molecule type" value="Genomic_DNA"/>
</dbReference>
<protein>
    <submittedName>
        <fullName evidence="2">Uncharacterized protein</fullName>
    </submittedName>
</protein>
<organism evidence="2 3">
    <name type="scientific">Aeromicrobium yanjiei</name>
    <dbReference type="NCBI Taxonomy" id="2662028"/>
    <lineage>
        <taxon>Bacteria</taxon>
        <taxon>Bacillati</taxon>
        <taxon>Actinomycetota</taxon>
        <taxon>Actinomycetes</taxon>
        <taxon>Propionibacteriales</taxon>
        <taxon>Nocardioidaceae</taxon>
        <taxon>Aeromicrobium</taxon>
    </lineage>
</organism>